<gene>
    <name evidence="1" type="ORF">FEHR0123_LOCUS1670</name>
</gene>
<dbReference type="EMBL" id="HBIE01005444">
    <property type="protein sequence ID" value="CAE0306764.1"/>
    <property type="molecule type" value="Transcribed_RNA"/>
</dbReference>
<name>A0A7S3HW40_9SPIT</name>
<reference evidence="1" key="1">
    <citation type="submission" date="2021-01" db="EMBL/GenBank/DDBJ databases">
        <authorList>
            <person name="Corre E."/>
            <person name="Pelletier E."/>
            <person name="Niang G."/>
            <person name="Scheremetjew M."/>
            <person name="Finn R."/>
            <person name="Kale V."/>
            <person name="Holt S."/>
            <person name="Cochrane G."/>
            <person name="Meng A."/>
            <person name="Brown T."/>
            <person name="Cohen L."/>
        </authorList>
    </citation>
    <scope>NUCLEOTIDE SEQUENCE</scope>
    <source>
        <strain evidence="1">Fehren 1</strain>
    </source>
</reference>
<proteinExistence type="predicted"/>
<dbReference type="AlphaFoldDB" id="A0A7S3HW40"/>
<organism evidence="1">
    <name type="scientific">Favella ehrenbergii</name>
    <dbReference type="NCBI Taxonomy" id="182087"/>
    <lineage>
        <taxon>Eukaryota</taxon>
        <taxon>Sar</taxon>
        <taxon>Alveolata</taxon>
        <taxon>Ciliophora</taxon>
        <taxon>Intramacronucleata</taxon>
        <taxon>Spirotrichea</taxon>
        <taxon>Choreotrichia</taxon>
        <taxon>Tintinnida</taxon>
        <taxon>Xystonellidae</taxon>
        <taxon>Favella</taxon>
    </lineage>
</organism>
<protein>
    <submittedName>
        <fullName evidence="1">Uncharacterized protein</fullName>
    </submittedName>
</protein>
<evidence type="ECO:0000313" key="1">
    <source>
        <dbReference type="EMBL" id="CAE0306764.1"/>
    </source>
</evidence>
<accession>A0A7S3HW40</accession>
<sequence>MTSGFEISTQERSTRDEALILNKLREWSAKAQAEFGTNKHYNFDEEFKAYGLLDRFYRKLQDGKAIDLGHMLSELLMQDTMSGIMTHIESNGMHSYVKNFDGAYFAIELTKCNMSFGQIYAFMESMKSRYHIKEYSCKLPSLEEIFNSHASESMFMELNKRIDRKRNSTLKSLQD</sequence>